<dbReference type="Proteomes" id="UP000189677">
    <property type="component" value="Chromosome"/>
</dbReference>
<keyword evidence="1" id="KW-1133">Transmembrane helix</keyword>
<evidence type="ECO:0000313" key="3">
    <source>
        <dbReference type="Proteomes" id="UP000189677"/>
    </source>
</evidence>
<sequence length="191" mass="21134">MNGMRTAAFRWRARYKEPWIYEEGAVAVGVLPPLTVLFCFVAPVVACLLGLWTVFGLAMSGPAWVRTWRSVVEVRVEAEGGRRLVLRQRYGRTRRYPLDAVTALRPLQVGLVSPASFDDGDDDESWETDEMVLLVEVGGASHTTYQAPHITSAHIAPLVEALRRACPHVVVAGTEHRMRHAGDVERGMSPG</sequence>
<keyword evidence="1" id="KW-0472">Membrane</keyword>
<evidence type="ECO:0000313" key="2">
    <source>
        <dbReference type="EMBL" id="AQU68005.1"/>
    </source>
</evidence>
<dbReference type="KEGG" id="snw:BBN63_19030"/>
<keyword evidence="3" id="KW-1185">Reference proteome</keyword>
<organism evidence="2 3">
    <name type="scientific">Streptomyces niveus</name>
    <name type="common">Streptomyces spheroides</name>
    <dbReference type="NCBI Taxonomy" id="193462"/>
    <lineage>
        <taxon>Bacteria</taxon>
        <taxon>Bacillati</taxon>
        <taxon>Actinomycetota</taxon>
        <taxon>Actinomycetes</taxon>
        <taxon>Kitasatosporales</taxon>
        <taxon>Streptomycetaceae</taxon>
        <taxon>Streptomyces</taxon>
    </lineage>
</organism>
<accession>A0A1U9QWG2</accession>
<dbReference type="AlphaFoldDB" id="A0A1U9QWG2"/>
<reference evidence="2 3" key="1">
    <citation type="submission" date="2016-11" db="EMBL/GenBank/DDBJ databases">
        <title>Complete genome sequence of Streptomyces niveus SCSIO 3406.</title>
        <authorList>
            <person name="Zhu Q."/>
            <person name="Cheng W."/>
            <person name="Song Y."/>
            <person name="Li Q."/>
            <person name="Ju J."/>
        </authorList>
    </citation>
    <scope>NUCLEOTIDE SEQUENCE [LARGE SCALE GENOMIC DNA]</scope>
    <source>
        <strain evidence="2 3">SCSIO 3406</strain>
    </source>
</reference>
<dbReference type="EMBL" id="CP018047">
    <property type="protein sequence ID" value="AQU68005.1"/>
    <property type="molecule type" value="Genomic_DNA"/>
</dbReference>
<proteinExistence type="predicted"/>
<gene>
    <name evidence="2" type="ORF">BBN63_19030</name>
</gene>
<evidence type="ECO:0000256" key="1">
    <source>
        <dbReference type="SAM" id="Phobius"/>
    </source>
</evidence>
<name>A0A1U9QWG2_STRNV</name>
<protein>
    <submittedName>
        <fullName evidence="2">Uncharacterized protein</fullName>
    </submittedName>
</protein>
<feature type="transmembrane region" description="Helical" evidence="1">
    <location>
        <begin position="34"/>
        <end position="59"/>
    </location>
</feature>
<keyword evidence="1" id="KW-0812">Transmembrane</keyword>